<evidence type="ECO:0000313" key="5">
    <source>
        <dbReference type="EMBL" id="MBW7570161.1"/>
    </source>
</evidence>
<dbReference type="CDD" id="cd00009">
    <property type="entry name" value="AAA"/>
    <property type="match status" value="1"/>
</dbReference>
<evidence type="ECO:0000256" key="2">
    <source>
        <dbReference type="ARBA" id="ARBA00022840"/>
    </source>
</evidence>
<keyword evidence="2" id="KW-0067">ATP-binding</keyword>
<evidence type="ECO:0000256" key="3">
    <source>
        <dbReference type="SAM" id="MobiDB-lite"/>
    </source>
</evidence>
<accession>A0ABS7DFS7</accession>
<feature type="compositionally biased region" description="Polar residues" evidence="3">
    <location>
        <begin position="323"/>
        <end position="334"/>
    </location>
</feature>
<reference evidence="5 6" key="1">
    <citation type="submission" date="2021-03" db="EMBL/GenBank/DDBJ databases">
        <title>Succinivibrio sp. nov. isolated from feces of cow.</title>
        <authorList>
            <person name="Choi J.-Y."/>
        </authorList>
    </citation>
    <scope>NUCLEOTIDE SEQUENCE [LARGE SCALE GENOMIC DNA]</scope>
    <source>
        <strain evidence="5 6">AGMB01872</strain>
    </source>
</reference>
<dbReference type="RefSeq" id="WP_219937381.1">
    <property type="nucleotide sequence ID" value="NZ_JAGFNY010000011.1"/>
</dbReference>
<dbReference type="InterPro" id="IPR003593">
    <property type="entry name" value="AAA+_ATPase"/>
</dbReference>
<evidence type="ECO:0000313" key="6">
    <source>
        <dbReference type="Proteomes" id="UP000731465"/>
    </source>
</evidence>
<evidence type="ECO:0000256" key="1">
    <source>
        <dbReference type="ARBA" id="ARBA00022741"/>
    </source>
</evidence>
<feature type="region of interest" description="Disordered" evidence="3">
    <location>
        <begin position="323"/>
        <end position="345"/>
    </location>
</feature>
<name>A0ABS7DFS7_9GAMM</name>
<keyword evidence="6" id="KW-1185">Reference proteome</keyword>
<dbReference type="Gene3D" id="3.40.50.300">
    <property type="entry name" value="P-loop containing nucleotide triphosphate hydrolases"/>
    <property type="match status" value="1"/>
</dbReference>
<feature type="compositionally biased region" description="Basic residues" evidence="3">
    <location>
        <begin position="336"/>
        <end position="345"/>
    </location>
</feature>
<gene>
    <name evidence="5" type="ORF">J5V48_04560</name>
</gene>
<dbReference type="Proteomes" id="UP000731465">
    <property type="component" value="Unassembled WGS sequence"/>
</dbReference>
<dbReference type="SMART" id="SM00382">
    <property type="entry name" value="AAA"/>
    <property type="match status" value="1"/>
</dbReference>
<dbReference type="EMBL" id="JAGFNY010000011">
    <property type="protein sequence ID" value="MBW7570161.1"/>
    <property type="molecule type" value="Genomic_DNA"/>
</dbReference>
<evidence type="ECO:0000259" key="4">
    <source>
        <dbReference type="SMART" id="SM00382"/>
    </source>
</evidence>
<dbReference type="Pfam" id="PF07728">
    <property type="entry name" value="AAA_5"/>
    <property type="match status" value="1"/>
</dbReference>
<protein>
    <submittedName>
        <fullName evidence="5">AAA family ATPase</fullName>
    </submittedName>
</protein>
<dbReference type="InterPro" id="IPR027417">
    <property type="entry name" value="P-loop_NTPase"/>
</dbReference>
<comment type="caution">
    <text evidence="5">The sequence shown here is derived from an EMBL/GenBank/DDBJ whole genome shotgun (WGS) entry which is preliminary data.</text>
</comment>
<sequence length="345" mass="38948">MNLNLANVFNNEKVIEQDVQIEPCRISDHIPKIDPTYVFELNLLNDVLLYLFHPYKDCLYISGPSGCGKTTMILQIAARLNWGVEQITLSNKCESLDLIGHSTLRNGELIFEYGPLSRAMINGEILILNEIDLMSAGDLSVLNDVLDGKSLTVLANGGEIIHPHPQFRVIATANTKGFGDMTGFYNGTRQMNQAFLDRWRFIEMDYPKESIERALLKNAFPDLSDDICTKLITFSNEIRKVVKQGFDNGVRQISAPFSSRNLLKIASIASLQTQMSIHRIIKMCYALRLPCVECEYVMRLCNDIFGHEKNVLKKTSVNNLNEEITPNLNGQGSAKLTRKRKKTTE</sequence>
<feature type="domain" description="AAA+ ATPase" evidence="4">
    <location>
        <begin position="55"/>
        <end position="195"/>
    </location>
</feature>
<dbReference type="InterPro" id="IPR011704">
    <property type="entry name" value="ATPase_dyneun-rel_AAA"/>
</dbReference>
<dbReference type="PANTHER" id="PTHR48103:SF2">
    <property type="entry name" value="MIDASIN"/>
    <property type="match status" value="1"/>
</dbReference>
<proteinExistence type="predicted"/>
<keyword evidence="1" id="KW-0547">Nucleotide-binding</keyword>
<dbReference type="PANTHER" id="PTHR48103">
    <property type="entry name" value="MIDASIN-RELATED"/>
    <property type="match status" value="1"/>
</dbReference>
<organism evidence="5 6">
    <name type="scientific">Succinivibrio faecicola</name>
    <dbReference type="NCBI Taxonomy" id="2820300"/>
    <lineage>
        <taxon>Bacteria</taxon>
        <taxon>Pseudomonadati</taxon>
        <taxon>Pseudomonadota</taxon>
        <taxon>Gammaproteobacteria</taxon>
        <taxon>Aeromonadales</taxon>
        <taxon>Succinivibrionaceae</taxon>
        <taxon>Succinivibrio</taxon>
    </lineage>
</organism>
<dbReference type="SUPFAM" id="SSF52540">
    <property type="entry name" value="P-loop containing nucleoside triphosphate hydrolases"/>
    <property type="match status" value="1"/>
</dbReference>